<evidence type="ECO:0000313" key="2">
    <source>
        <dbReference type="Proteomes" id="UP001156702"/>
    </source>
</evidence>
<accession>A0ABQ5ZI33</accession>
<organism evidence="1 2">
    <name type="scientific">Shinella yambaruensis</name>
    <dbReference type="NCBI Taxonomy" id="415996"/>
    <lineage>
        <taxon>Bacteria</taxon>
        <taxon>Pseudomonadati</taxon>
        <taxon>Pseudomonadota</taxon>
        <taxon>Alphaproteobacteria</taxon>
        <taxon>Hyphomicrobiales</taxon>
        <taxon>Rhizobiaceae</taxon>
        <taxon>Shinella</taxon>
    </lineage>
</organism>
<keyword evidence="2" id="KW-1185">Reference proteome</keyword>
<gene>
    <name evidence="1" type="ORF">GCM10007923_24790</name>
</gene>
<name>A0ABQ5ZI33_9HYPH</name>
<protein>
    <submittedName>
        <fullName evidence="1">Uncharacterized protein</fullName>
    </submittedName>
</protein>
<reference evidence="2" key="1">
    <citation type="journal article" date="2019" name="Int. J. Syst. Evol. Microbiol.">
        <title>The Global Catalogue of Microorganisms (GCM) 10K type strain sequencing project: providing services to taxonomists for standard genome sequencing and annotation.</title>
        <authorList>
            <consortium name="The Broad Institute Genomics Platform"/>
            <consortium name="The Broad Institute Genome Sequencing Center for Infectious Disease"/>
            <person name="Wu L."/>
            <person name="Ma J."/>
        </authorList>
    </citation>
    <scope>NUCLEOTIDE SEQUENCE [LARGE SCALE GENOMIC DNA]</scope>
    <source>
        <strain evidence="2">NBRC 102122</strain>
    </source>
</reference>
<comment type="caution">
    <text evidence="1">The sequence shown here is derived from an EMBL/GenBank/DDBJ whole genome shotgun (WGS) entry which is preliminary data.</text>
</comment>
<sequence length="207" mass="21960">MIPVSLDQMLTVDPVAGLQAAIVTTVKTLLTGVTVAKHPGKVDLSELVAKTVVPAPGIGIGWSRIRTAGMADGSYGLAVEWVAYIVAEARVVGMKRVEKEVVGIAIGTRLLAILSDNEASFWGRAALMPVSETPAPELKPLFTVKDASQGTAYYTVTWTQVLPDVGHTYFPQHKGTVDAENGSINYDDPAWIDAITPFLAGEVVDDA</sequence>
<evidence type="ECO:0000313" key="1">
    <source>
        <dbReference type="EMBL" id="GLR51271.1"/>
    </source>
</evidence>
<proteinExistence type="predicted"/>
<dbReference type="Proteomes" id="UP001156702">
    <property type="component" value="Unassembled WGS sequence"/>
</dbReference>
<dbReference type="EMBL" id="BSOP01000018">
    <property type="protein sequence ID" value="GLR51271.1"/>
    <property type="molecule type" value="Genomic_DNA"/>
</dbReference>
<dbReference type="RefSeq" id="WP_244768384.1">
    <property type="nucleotide sequence ID" value="NZ_BSOP01000018.1"/>
</dbReference>